<accession>A0A0K2TUD8</accession>
<dbReference type="InterPro" id="IPR015915">
    <property type="entry name" value="Kelch-typ_b-propeller"/>
</dbReference>
<name>A0A0K2TUD8_LEPSM</name>
<dbReference type="EMBL" id="HACA01011921">
    <property type="protein sequence ID" value="CDW29282.1"/>
    <property type="molecule type" value="Transcribed_RNA"/>
</dbReference>
<dbReference type="PANTHER" id="PTHR46344">
    <property type="entry name" value="OS02G0202900 PROTEIN"/>
    <property type="match status" value="1"/>
</dbReference>
<dbReference type="Pfam" id="PF01344">
    <property type="entry name" value="Kelch_1"/>
    <property type="match status" value="3"/>
</dbReference>
<dbReference type="SMART" id="SM00612">
    <property type="entry name" value="Kelch"/>
    <property type="match status" value="3"/>
</dbReference>
<keyword evidence="1" id="KW-0880">Kelch repeat</keyword>
<proteinExistence type="predicted"/>
<organism evidence="3">
    <name type="scientific">Lepeophtheirus salmonis</name>
    <name type="common">Salmon louse</name>
    <name type="synonym">Caligus salmonis</name>
    <dbReference type="NCBI Taxonomy" id="72036"/>
    <lineage>
        <taxon>Eukaryota</taxon>
        <taxon>Metazoa</taxon>
        <taxon>Ecdysozoa</taxon>
        <taxon>Arthropoda</taxon>
        <taxon>Crustacea</taxon>
        <taxon>Multicrustacea</taxon>
        <taxon>Hexanauplia</taxon>
        <taxon>Copepoda</taxon>
        <taxon>Siphonostomatoida</taxon>
        <taxon>Caligidae</taxon>
        <taxon>Lepeophtheirus</taxon>
    </lineage>
</organism>
<reference evidence="3" key="1">
    <citation type="submission" date="2014-05" db="EMBL/GenBank/DDBJ databases">
        <authorList>
            <person name="Chronopoulou M."/>
        </authorList>
    </citation>
    <scope>NUCLEOTIDE SEQUENCE</scope>
    <source>
        <tissue evidence="3">Whole organism</tissue>
    </source>
</reference>
<dbReference type="AlphaFoldDB" id="A0A0K2TUD8"/>
<dbReference type="PANTHER" id="PTHR46344:SF27">
    <property type="entry name" value="KELCH REPEAT SUPERFAMILY PROTEIN"/>
    <property type="match status" value="1"/>
</dbReference>
<evidence type="ECO:0000256" key="1">
    <source>
        <dbReference type="ARBA" id="ARBA00022441"/>
    </source>
</evidence>
<evidence type="ECO:0000256" key="2">
    <source>
        <dbReference type="ARBA" id="ARBA00022737"/>
    </source>
</evidence>
<evidence type="ECO:0000313" key="3">
    <source>
        <dbReference type="EMBL" id="CDW29282.1"/>
    </source>
</evidence>
<dbReference type="Gene3D" id="2.120.10.80">
    <property type="entry name" value="Kelch-type beta propeller"/>
    <property type="match status" value="1"/>
</dbReference>
<sequence length="192" mass="22070">MEVYDPEFGDWIRHESMTEGRSFLGAAVLDSKIYCTAGCLSEGHSSCEVYNLSKDQEEDMGWYRIKPTLSKRDSCGLLATHDSVYAIGGYDNNNNVYLKSVEAYEPNSKTWKSIKSMNYARRSPGVVFYRGKIWVIGGMGEKQDLRSIEVYNPLNNTWKMVDSKPKELSGWMRCCLIDMPLYMMKSQEFKED</sequence>
<dbReference type="OrthoDB" id="6350321at2759"/>
<protein>
    <submittedName>
        <fullName evidence="3">Kelchlike protein 2like [Maylandia zebra]</fullName>
    </submittedName>
</protein>
<keyword evidence="2" id="KW-0677">Repeat</keyword>
<dbReference type="InterPro" id="IPR006652">
    <property type="entry name" value="Kelch_1"/>
</dbReference>
<dbReference type="SUPFAM" id="SSF117281">
    <property type="entry name" value="Kelch motif"/>
    <property type="match status" value="1"/>
</dbReference>